<reference evidence="1 2" key="1">
    <citation type="submission" date="2019-07" db="EMBL/GenBank/DDBJ databases">
        <title>Complete Genome Sequence of Leptotrichia wadei Strain JMUB3936.</title>
        <authorList>
            <person name="Watanabe S."/>
            <person name="Cui L."/>
        </authorList>
    </citation>
    <scope>NUCLEOTIDE SEQUENCE [LARGE SCALE GENOMIC DNA]</scope>
    <source>
        <strain evidence="1 2">JMUB3936</strain>
    </source>
</reference>
<dbReference type="Proteomes" id="UP000321944">
    <property type="component" value="Chromosome"/>
</dbReference>
<dbReference type="RefSeq" id="WP_147003785.1">
    <property type="nucleotide sequence ID" value="NZ_AP019841.1"/>
</dbReference>
<proteinExistence type="predicted"/>
<organism evidence="1 2">
    <name type="scientific">Leptotrichia wadei</name>
    <dbReference type="NCBI Taxonomy" id="157687"/>
    <lineage>
        <taxon>Bacteria</taxon>
        <taxon>Fusobacteriati</taxon>
        <taxon>Fusobacteriota</taxon>
        <taxon>Fusobacteriia</taxon>
        <taxon>Fusobacteriales</taxon>
        <taxon>Leptotrichiaceae</taxon>
        <taxon>Leptotrichia</taxon>
    </lineage>
</organism>
<dbReference type="OrthoDB" id="88602at2"/>
<evidence type="ECO:0008006" key="3">
    <source>
        <dbReference type="Google" id="ProtNLM"/>
    </source>
</evidence>
<protein>
    <recommendedName>
        <fullName evidence="3">Lipoprotein</fullName>
    </recommendedName>
</protein>
<sequence length="195" mass="20832">MKKMLLILCLGVLIASCGDGKGVELKETKANKKVEKENTQTEAYEVELSAGHYVVGVDIPAGIYDITAIKGTGNVSSSNMYDGGINQVMGTQDDGVSVKEFKNLKLDKKDISITVNGTAVIKLSSKAAQTKNLKPKENPAKKEYTFSSGNYVVGKDIERGIYDVIAVKGNGNISSDNMFEGGINEVLVRAGTDSM</sequence>
<dbReference type="EMBL" id="AP019841">
    <property type="protein sequence ID" value="BBM55064.1"/>
    <property type="molecule type" value="Genomic_DNA"/>
</dbReference>
<gene>
    <name evidence="1" type="ORF">JMUB3936_1348</name>
</gene>
<accession>A0A510KTV9</accession>
<dbReference type="PROSITE" id="PS51257">
    <property type="entry name" value="PROKAR_LIPOPROTEIN"/>
    <property type="match status" value="1"/>
</dbReference>
<evidence type="ECO:0000313" key="2">
    <source>
        <dbReference type="Proteomes" id="UP000321944"/>
    </source>
</evidence>
<dbReference type="AlphaFoldDB" id="A0A510KTV9"/>
<evidence type="ECO:0000313" key="1">
    <source>
        <dbReference type="EMBL" id="BBM55064.1"/>
    </source>
</evidence>
<name>A0A510KTV9_9FUSO</name>